<dbReference type="PATRIC" id="fig|1217690.3.peg.2213"/>
<sequence>MKQEQDFDSLRLHIVSNILELQKRDAACGAINTAFMNIGFESSNTFKALISKIAKTQLGDVAKTLNEAKKVTDELLYKNVAFNNKRVFFYGLSNDVLNRLFKALTEKNEYFDYNSENKTFNYEMIDHDRVETSLIIDKDEDFKIIYLRSGRNRTETRHPKNKEHLFADDEYGEVIDVIIKVQYVMNAFDFFAFDFKNNHLIIGLDLDDVFPTAETNKAQGNYIRDLTKLGHLQSTKAETLRNCVARLEHEKEGRVLNHSFMTADRGFNHAGNSITSNQDIRNDDFHKDGISGKDADFYGIKKLFPLNNDEKAILTVRMTYKEYKKANARINSAVIDSVTSYEGLKFSIRKILQHNHN</sequence>
<accession>R8Y0Z6</accession>
<name>R8Y0Z6_ACICA</name>
<gene>
    <name evidence="1" type="ORF">F935_02223</name>
</gene>
<dbReference type="RefSeq" id="WP_016139009.1">
    <property type="nucleotide sequence ID" value="NZ_KB976986.1"/>
</dbReference>
<evidence type="ECO:0000313" key="2">
    <source>
        <dbReference type="Proteomes" id="UP000014041"/>
    </source>
</evidence>
<reference evidence="1 2" key="1">
    <citation type="submission" date="2013-02" db="EMBL/GenBank/DDBJ databases">
        <title>The Genome Sequence of Acinetobacter sp. ANC 3811.</title>
        <authorList>
            <consortium name="The Broad Institute Genome Sequencing Platform"/>
            <consortium name="The Broad Institute Genome Sequencing Center for Infectious Disease"/>
            <person name="Cerqueira G."/>
            <person name="Feldgarden M."/>
            <person name="Courvalin P."/>
            <person name="Perichon B."/>
            <person name="Grillot-Courvalin C."/>
            <person name="Clermont D."/>
            <person name="Rocha E."/>
            <person name="Yoon E.-J."/>
            <person name="Nemec A."/>
            <person name="Walker B."/>
            <person name="Young S.K."/>
            <person name="Zeng Q."/>
            <person name="Gargeya S."/>
            <person name="Fitzgerald M."/>
            <person name="Haas B."/>
            <person name="Abouelleil A."/>
            <person name="Alvarado L."/>
            <person name="Arachchi H.M."/>
            <person name="Berlin A.M."/>
            <person name="Chapman S.B."/>
            <person name="Dewar J."/>
            <person name="Goldberg J."/>
            <person name="Griggs A."/>
            <person name="Gujja S."/>
            <person name="Hansen M."/>
            <person name="Howarth C."/>
            <person name="Imamovic A."/>
            <person name="Larimer J."/>
            <person name="McCowan C."/>
            <person name="Murphy C."/>
            <person name="Neiman D."/>
            <person name="Pearson M."/>
            <person name="Priest M."/>
            <person name="Roberts A."/>
            <person name="Saif S."/>
            <person name="Shea T."/>
            <person name="Sisk P."/>
            <person name="Sykes S."/>
            <person name="Wortman J."/>
            <person name="Nusbaum C."/>
            <person name="Birren B."/>
        </authorList>
    </citation>
    <scope>NUCLEOTIDE SEQUENCE [LARGE SCALE GENOMIC DNA]</scope>
    <source>
        <strain evidence="1 2">ANC 3811</strain>
    </source>
</reference>
<dbReference type="AlphaFoldDB" id="R8Y0Z6"/>
<protein>
    <submittedName>
        <fullName evidence="1">Uncharacterized protein</fullName>
    </submittedName>
</protein>
<comment type="caution">
    <text evidence="1">The sequence shown here is derived from an EMBL/GenBank/DDBJ whole genome shotgun (WGS) entry which is preliminary data.</text>
</comment>
<evidence type="ECO:0000313" key="1">
    <source>
        <dbReference type="EMBL" id="EOQ63130.1"/>
    </source>
</evidence>
<proteinExistence type="predicted"/>
<dbReference type="EMBL" id="APQJ01000008">
    <property type="protein sequence ID" value="EOQ63130.1"/>
    <property type="molecule type" value="Genomic_DNA"/>
</dbReference>
<dbReference type="Proteomes" id="UP000014041">
    <property type="component" value="Unassembled WGS sequence"/>
</dbReference>
<dbReference type="HOGENOM" id="CLU_772986_0_0_6"/>
<organism evidence="1 2">
    <name type="scientific">Acinetobacter calcoaceticus ANC 3811</name>
    <dbReference type="NCBI Taxonomy" id="1217690"/>
    <lineage>
        <taxon>Bacteria</taxon>
        <taxon>Pseudomonadati</taxon>
        <taxon>Pseudomonadota</taxon>
        <taxon>Gammaproteobacteria</taxon>
        <taxon>Moraxellales</taxon>
        <taxon>Moraxellaceae</taxon>
        <taxon>Acinetobacter</taxon>
        <taxon>Acinetobacter calcoaceticus/baumannii complex</taxon>
    </lineage>
</organism>